<evidence type="ECO:0000313" key="11">
    <source>
        <dbReference type="Proteomes" id="UP000694941"/>
    </source>
</evidence>
<dbReference type="RefSeq" id="XP_022250635.1">
    <property type="nucleotide sequence ID" value="XM_022394927.1"/>
</dbReference>
<dbReference type="Proteomes" id="UP000694941">
    <property type="component" value="Unplaced"/>
</dbReference>
<dbReference type="PANTHER" id="PTHR12268:SF13">
    <property type="entry name" value="E3 UBIQUITIN-PROTEIN LIGASE KCMF1"/>
    <property type="match status" value="1"/>
</dbReference>
<feature type="compositionally biased region" description="Low complexity" evidence="9">
    <location>
        <begin position="379"/>
        <end position="392"/>
    </location>
</feature>
<dbReference type="SUPFAM" id="SSF57850">
    <property type="entry name" value="RING/U-box"/>
    <property type="match status" value="1"/>
</dbReference>
<dbReference type="PROSITE" id="PS01357">
    <property type="entry name" value="ZF_ZZ_1"/>
    <property type="match status" value="1"/>
</dbReference>
<evidence type="ECO:0000256" key="4">
    <source>
        <dbReference type="ARBA" id="ARBA00022679"/>
    </source>
</evidence>
<feature type="region of interest" description="Disordered" evidence="9">
    <location>
        <begin position="136"/>
        <end position="165"/>
    </location>
</feature>
<feature type="compositionally biased region" description="Polar residues" evidence="9">
    <location>
        <begin position="339"/>
        <end position="358"/>
    </location>
</feature>
<evidence type="ECO:0000259" key="10">
    <source>
        <dbReference type="PROSITE" id="PS50135"/>
    </source>
</evidence>
<dbReference type="InterPro" id="IPR000433">
    <property type="entry name" value="Znf_ZZ"/>
</dbReference>
<dbReference type="RefSeq" id="XP_013782617.2">
    <property type="nucleotide sequence ID" value="XM_013927163.2"/>
</dbReference>
<evidence type="ECO:0000256" key="9">
    <source>
        <dbReference type="SAM" id="MobiDB-lite"/>
    </source>
</evidence>
<protein>
    <recommendedName>
        <fullName evidence="3">RING-type E3 ubiquitin transferase</fullName>
        <ecNumber evidence="3">2.3.2.27</ecNumber>
    </recommendedName>
</protein>
<reference evidence="12" key="1">
    <citation type="submission" date="2025-08" db="UniProtKB">
        <authorList>
            <consortium name="RefSeq"/>
        </authorList>
    </citation>
    <scope>IDENTIFICATION</scope>
    <source>
        <tissue evidence="12">Muscle</tissue>
    </source>
</reference>
<feature type="compositionally biased region" description="Polar residues" evidence="9">
    <location>
        <begin position="455"/>
        <end position="473"/>
    </location>
</feature>
<proteinExistence type="inferred from homology"/>
<evidence type="ECO:0000256" key="6">
    <source>
        <dbReference type="ARBA" id="ARBA00022771"/>
    </source>
</evidence>
<keyword evidence="11" id="KW-1185">Reference proteome</keyword>
<keyword evidence="7" id="KW-0862">Zinc</keyword>
<keyword evidence="4" id="KW-0808">Transferase</keyword>
<evidence type="ECO:0000256" key="3">
    <source>
        <dbReference type="ARBA" id="ARBA00012483"/>
    </source>
</evidence>
<dbReference type="Pfam" id="PF00569">
    <property type="entry name" value="ZZ"/>
    <property type="match status" value="1"/>
</dbReference>
<dbReference type="Pfam" id="PF05605">
    <property type="entry name" value="zf-Di19"/>
    <property type="match status" value="1"/>
</dbReference>
<feature type="compositionally biased region" description="Polar residues" evidence="9">
    <location>
        <begin position="401"/>
        <end position="432"/>
    </location>
</feature>
<dbReference type="CDD" id="cd02338">
    <property type="entry name" value="ZZ_PCMF_like"/>
    <property type="match status" value="1"/>
</dbReference>
<name>A0ABM1T429_LIMPO</name>
<feature type="compositionally biased region" description="Low complexity" evidence="9">
    <location>
        <begin position="359"/>
        <end position="370"/>
    </location>
</feature>
<dbReference type="SMART" id="SM00291">
    <property type="entry name" value="ZnF_ZZ"/>
    <property type="match status" value="1"/>
</dbReference>
<sequence>MSRHEGVSCDSCMNGNFRGKRYKCLICYDYDLCATCYEAGSVTARHTTDHPMQCILTRSDFDVYYGGEAVSVDQPQAFACPFCGKLGFTEGTLQEHVTSEHSDSSLEVVCPVCAASPNGEPNYVTEDFAAHLTLEHRSPRDLDEGTSSRHIRRIPHPGRGMSSARARRNQMQFNSSNGLSSLSPNSRESINPLAELLSQLSGVRRSSNLSQSNTTTQLQQLQMQLQLERQQAARQQVERLPRRQNQTGTAVQFNQALYSEPTTSPASSASSSRLLLSRYTEPGITETEQQALDVDHADRSIFVQELLLATLGEQLSNDDDLDTIIGKLDLSVAEYAQEGSNSVAVPSTSDDSEVSSTISLEGSNQSSSSSVHLHQQKHTVPSTQPSQTTQQVNSRVLRKSPGTSSARQTSRINMNNSSSSGQPHRENTMQQPPSGPRAGAIALSHRGQSREGPASSRTVNRNPSREGGTSPSSTRRKVLKHVDDRNKSNEPPPPH</sequence>
<dbReference type="PANTHER" id="PTHR12268">
    <property type="entry name" value="E3 UBIQUITIN-PROTEIN LIGASE KCMF1"/>
    <property type="match status" value="1"/>
</dbReference>
<accession>A0ABM1T429</accession>
<evidence type="ECO:0000313" key="12">
    <source>
        <dbReference type="RefSeq" id="XP_022250635.1"/>
    </source>
</evidence>
<evidence type="ECO:0000256" key="8">
    <source>
        <dbReference type="PROSITE-ProRule" id="PRU00228"/>
    </source>
</evidence>
<dbReference type="PROSITE" id="PS50135">
    <property type="entry name" value="ZF_ZZ_2"/>
    <property type="match status" value="1"/>
</dbReference>
<dbReference type="GeneID" id="106466861"/>
<gene>
    <name evidence="12" type="primary">LOC106466861</name>
</gene>
<feature type="domain" description="ZZ-type" evidence="10">
    <location>
        <begin position="4"/>
        <end position="60"/>
    </location>
</feature>
<feature type="compositionally biased region" description="Basic and acidic residues" evidence="9">
    <location>
        <begin position="136"/>
        <end position="147"/>
    </location>
</feature>
<dbReference type="EC" id="2.3.2.27" evidence="3"/>
<dbReference type="InterPro" id="IPR008598">
    <property type="entry name" value="Di19_Zn-bd"/>
</dbReference>
<keyword evidence="5" id="KW-0479">Metal-binding</keyword>
<dbReference type="InterPro" id="IPR043145">
    <property type="entry name" value="Znf_ZZ_sf"/>
</dbReference>
<organism evidence="11 12">
    <name type="scientific">Limulus polyphemus</name>
    <name type="common">Atlantic horseshoe crab</name>
    <dbReference type="NCBI Taxonomy" id="6850"/>
    <lineage>
        <taxon>Eukaryota</taxon>
        <taxon>Metazoa</taxon>
        <taxon>Ecdysozoa</taxon>
        <taxon>Arthropoda</taxon>
        <taxon>Chelicerata</taxon>
        <taxon>Merostomata</taxon>
        <taxon>Xiphosura</taxon>
        <taxon>Limulidae</taxon>
        <taxon>Limulus</taxon>
    </lineage>
</organism>
<evidence type="ECO:0000256" key="2">
    <source>
        <dbReference type="ARBA" id="ARBA00010938"/>
    </source>
</evidence>
<keyword evidence="6 8" id="KW-0863">Zinc-finger</keyword>
<dbReference type="InterPro" id="IPR050774">
    <property type="entry name" value="KCMF1/Dystrophin"/>
</dbReference>
<comment type="similarity">
    <text evidence="2">Belongs to the KCMF1 family.</text>
</comment>
<feature type="region of interest" description="Disordered" evidence="9">
    <location>
        <begin position="339"/>
        <end position="495"/>
    </location>
</feature>
<dbReference type="Gene3D" id="3.30.60.90">
    <property type="match status" value="1"/>
</dbReference>
<evidence type="ECO:0000256" key="1">
    <source>
        <dbReference type="ARBA" id="ARBA00000900"/>
    </source>
</evidence>
<evidence type="ECO:0000256" key="5">
    <source>
        <dbReference type="ARBA" id="ARBA00022723"/>
    </source>
</evidence>
<comment type="catalytic activity">
    <reaction evidence="1">
        <text>S-ubiquitinyl-[E2 ubiquitin-conjugating enzyme]-L-cysteine + [acceptor protein]-L-lysine = [E2 ubiquitin-conjugating enzyme]-L-cysteine + N(6)-ubiquitinyl-[acceptor protein]-L-lysine.</text>
        <dbReference type="EC" id="2.3.2.27"/>
    </reaction>
</comment>
<evidence type="ECO:0000256" key="7">
    <source>
        <dbReference type="ARBA" id="ARBA00022833"/>
    </source>
</evidence>